<dbReference type="Proteomes" id="UP000023152">
    <property type="component" value="Unassembled WGS sequence"/>
</dbReference>
<feature type="compositionally biased region" description="Basic and acidic residues" evidence="1">
    <location>
        <begin position="230"/>
        <end position="247"/>
    </location>
</feature>
<feature type="region of interest" description="Disordered" evidence="1">
    <location>
        <begin position="1"/>
        <end position="45"/>
    </location>
</feature>
<dbReference type="OrthoDB" id="66881at2759"/>
<evidence type="ECO:0000313" key="3">
    <source>
        <dbReference type="Proteomes" id="UP000023152"/>
    </source>
</evidence>
<protein>
    <recommendedName>
        <fullName evidence="4">PDZ domain-containing protein</fullName>
    </recommendedName>
</protein>
<comment type="caution">
    <text evidence="2">The sequence shown here is derived from an EMBL/GenBank/DDBJ whole genome shotgun (WGS) entry which is preliminary data.</text>
</comment>
<gene>
    <name evidence="2" type="ORF">RFI_24982</name>
</gene>
<feature type="compositionally biased region" description="Low complexity" evidence="1">
    <location>
        <begin position="23"/>
        <end position="41"/>
    </location>
</feature>
<reference evidence="2 3" key="1">
    <citation type="journal article" date="2013" name="Curr. Biol.">
        <title>The Genome of the Foraminiferan Reticulomyxa filosa.</title>
        <authorList>
            <person name="Glockner G."/>
            <person name="Hulsmann N."/>
            <person name="Schleicher M."/>
            <person name="Noegel A.A."/>
            <person name="Eichinger L."/>
            <person name="Gallinger C."/>
            <person name="Pawlowski J."/>
            <person name="Sierra R."/>
            <person name="Euteneuer U."/>
            <person name="Pillet L."/>
            <person name="Moustafa A."/>
            <person name="Platzer M."/>
            <person name="Groth M."/>
            <person name="Szafranski K."/>
            <person name="Schliwa M."/>
        </authorList>
    </citation>
    <scope>NUCLEOTIDE SEQUENCE [LARGE SCALE GENOMIC DNA]</scope>
</reference>
<evidence type="ECO:0000256" key="1">
    <source>
        <dbReference type="SAM" id="MobiDB-lite"/>
    </source>
</evidence>
<accession>X6MH84</accession>
<evidence type="ECO:0008006" key="4">
    <source>
        <dbReference type="Google" id="ProtNLM"/>
    </source>
</evidence>
<organism evidence="2 3">
    <name type="scientific">Reticulomyxa filosa</name>
    <dbReference type="NCBI Taxonomy" id="46433"/>
    <lineage>
        <taxon>Eukaryota</taxon>
        <taxon>Sar</taxon>
        <taxon>Rhizaria</taxon>
        <taxon>Retaria</taxon>
        <taxon>Foraminifera</taxon>
        <taxon>Monothalamids</taxon>
        <taxon>Reticulomyxidae</taxon>
        <taxon>Reticulomyxa</taxon>
    </lineage>
</organism>
<name>X6MH84_RETFI</name>
<dbReference type="EMBL" id="ASPP01021443">
    <property type="protein sequence ID" value="ETO12395.1"/>
    <property type="molecule type" value="Genomic_DNA"/>
</dbReference>
<dbReference type="AlphaFoldDB" id="X6MH84"/>
<keyword evidence="3" id="KW-1185">Reference proteome</keyword>
<proteinExistence type="predicted"/>
<feature type="region of interest" description="Disordered" evidence="1">
    <location>
        <begin position="221"/>
        <end position="247"/>
    </location>
</feature>
<sequence length="262" mass="29213">MKGMEDILVSIEERKNSNRPPVLSKELLLTSKSEPSSESKTGPLSRKEMNYVINVTKRPLGFEICSSRTINSMQRLSTSSLSPVSSVELGVESHRLSSSSRPRLTGTPCSVDSNCSNLTDDSVDTEARLEMIWADQNGTCPDPKLLARKETQSTHENGRTEVNAYVCHINPAVPFDITDGSMVVSVNHKDVVGMAFTDIFKILHTEDVPIRLELALPPKLHASDSMPGHTEQRSDEPISNLKEEEEQKIRKKSLWSNVFHKR</sequence>
<evidence type="ECO:0000313" key="2">
    <source>
        <dbReference type="EMBL" id="ETO12395.1"/>
    </source>
</evidence>